<evidence type="ECO:0000313" key="3">
    <source>
        <dbReference type="EMBL" id="KAF4370039.1"/>
    </source>
</evidence>
<dbReference type="GO" id="GO:0004523">
    <property type="term" value="F:RNA-DNA hybrid ribonuclease activity"/>
    <property type="evidence" value="ECO:0007669"/>
    <property type="project" value="InterPro"/>
</dbReference>
<dbReference type="Gene3D" id="3.30.420.10">
    <property type="entry name" value="Ribonuclease H-like superfamily/Ribonuclease H"/>
    <property type="match status" value="1"/>
</dbReference>
<dbReference type="Pfam" id="PF13966">
    <property type="entry name" value="zf-RVT"/>
    <property type="match status" value="1"/>
</dbReference>
<dbReference type="Proteomes" id="UP000583929">
    <property type="component" value="Unassembled WGS sequence"/>
</dbReference>
<dbReference type="InterPro" id="IPR052929">
    <property type="entry name" value="RNase_H-like_EbsB-rel"/>
</dbReference>
<feature type="domain" description="Reverse transcriptase zinc-binding" evidence="2">
    <location>
        <begin position="33"/>
        <end position="104"/>
    </location>
</feature>
<dbReference type="InterPro" id="IPR012337">
    <property type="entry name" value="RNaseH-like_sf"/>
</dbReference>
<keyword evidence="4" id="KW-1185">Reference proteome</keyword>
<dbReference type="PANTHER" id="PTHR47074">
    <property type="entry name" value="BNAC02G40300D PROTEIN"/>
    <property type="match status" value="1"/>
</dbReference>
<dbReference type="Pfam" id="PF13456">
    <property type="entry name" value="RVT_3"/>
    <property type="match status" value="1"/>
</dbReference>
<dbReference type="SUPFAM" id="SSF53098">
    <property type="entry name" value="Ribonuclease H-like"/>
    <property type="match status" value="1"/>
</dbReference>
<dbReference type="EMBL" id="JAATIQ010000209">
    <property type="protein sequence ID" value="KAF4370039.1"/>
    <property type="molecule type" value="Genomic_DNA"/>
</dbReference>
<evidence type="ECO:0000259" key="1">
    <source>
        <dbReference type="Pfam" id="PF13456"/>
    </source>
</evidence>
<accession>A0A7J6FJK9</accession>
<gene>
    <name evidence="3" type="ORF">G4B88_028316</name>
</gene>
<proteinExistence type="predicted"/>
<dbReference type="GO" id="GO:0003676">
    <property type="term" value="F:nucleic acid binding"/>
    <property type="evidence" value="ECO:0007669"/>
    <property type="project" value="InterPro"/>
</dbReference>
<evidence type="ECO:0000259" key="2">
    <source>
        <dbReference type="Pfam" id="PF13966"/>
    </source>
</evidence>
<comment type="caution">
    <text evidence="3">The sequence shown here is derived from an EMBL/GenBank/DDBJ whole genome shotgun (WGS) entry which is preliminary data.</text>
</comment>
<sequence length="349" mass="40140">MAVYPKWKLHCVKSGYRIGREINIHPTRCSNMEDIHKWWKMMWSMQLPPQMKLFGWRVCHNWLPAKTNLSHRGMTVHPSCDLCGNQAETLTHALWSCAKVKPIWKLVPWYKKCEHINKGSMFDILVTLKAQLNMSEFEDAIKIMWAIWENRNRKWNNLQVMNGVQLIEWVFSAYPGSSPLVQNDKKHTLESPHLKQWNRPPSGHIVVNCDAAMQMGAAGVGIILLAGMVYCHRCCSIEMAEAWAILEALKNQPDTAASPIEIQSDCKQIVDAVKNQDTHLRAVNTILHQIKLRRESLNCNTIVHVHRNNNECANMLARKCLATKTTKNFTHSFPRWLANFCTADLPNLV</sequence>
<organism evidence="3 4">
    <name type="scientific">Cannabis sativa</name>
    <name type="common">Hemp</name>
    <name type="synonym">Marijuana</name>
    <dbReference type="NCBI Taxonomy" id="3483"/>
    <lineage>
        <taxon>Eukaryota</taxon>
        <taxon>Viridiplantae</taxon>
        <taxon>Streptophyta</taxon>
        <taxon>Embryophyta</taxon>
        <taxon>Tracheophyta</taxon>
        <taxon>Spermatophyta</taxon>
        <taxon>Magnoliopsida</taxon>
        <taxon>eudicotyledons</taxon>
        <taxon>Gunneridae</taxon>
        <taxon>Pentapetalae</taxon>
        <taxon>rosids</taxon>
        <taxon>fabids</taxon>
        <taxon>Rosales</taxon>
        <taxon>Cannabaceae</taxon>
        <taxon>Cannabis</taxon>
    </lineage>
</organism>
<dbReference type="PANTHER" id="PTHR47074:SF11">
    <property type="entry name" value="REVERSE TRANSCRIPTASE-LIKE PROTEIN"/>
    <property type="match status" value="1"/>
</dbReference>
<feature type="domain" description="RNase H type-1" evidence="1">
    <location>
        <begin position="221"/>
        <end position="320"/>
    </location>
</feature>
<evidence type="ECO:0000313" key="4">
    <source>
        <dbReference type="Proteomes" id="UP000583929"/>
    </source>
</evidence>
<dbReference type="InterPro" id="IPR026960">
    <property type="entry name" value="RVT-Znf"/>
</dbReference>
<evidence type="ECO:0008006" key="5">
    <source>
        <dbReference type="Google" id="ProtNLM"/>
    </source>
</evidence>
<dbReference type="InterPro" id="IPR044730">
    <property type="entry name" value="RNase_H-like_dom_plant"/>
</dbReference>
<dbReference type="InterPro" id="IPR036397">
    <property type="entry name" value="RNaseH_sf"/>
</dbReference>
<protein>
    <recommendedName>
        <fullName evidence="5">RNase H type-1 domain-containing protein</fullName>
    </recommendedName>
</protein>
<name>A0A7J6FJK9_CANSA</name>
<reference evidence="3 4" key="1">
    <citation type="journal article" date="2020" name="bioRxiv">
        <title>Sequence and annotation of 42 cannabis genomes reveals extensive copy number variation in cannabinoid synthesis and pathogen resistance genes.</title>
        <authorList>
            <person name="Mckernan K.J."/>
            <person name="Helbert Y."/>
            <person name="Kane L.T."/>
            <person name="Ebling H."/>
            <person name="Zhang L."/>
            <person name="Liu B."/>
            <person name="Eaton Z."/>
            <person name="Mclaughlin S."/>
            <person name="Kingan S."/>
            <person name="Baybayan P."/>
            <person name="Concepcion G."/>
            <person name="Jordan M."/>
            <person name="Riva A."/>
            <person name="Barbazuk W."/>
            <person name="Harkins T."/>
        </authorList>
    </citation>
    <scope>NUCLEOTIDE SEQUENCE [LARGE SCALE GENOMIC DNA]</scope>
    <source>
        <strain evidence="4">cv. Jamaican Lion 4</strain>
        <tissue evidence="3">Leaf</tissue>
    </source>
</reference>
<dbReference type="InterPro" id="IPR002156">
    <property type="entry name" value="RNaseH_domain"/>
</dbReference>
<dbReference type="CDD" id="cd06222">
    <property type="entry name" value="RNase_H_like"/>
    <property type="match status" value="1"/>
</dbReference>
<dbReference type="AlphaFoldDB" id="A0A7J6FJK9"/>